<dbReference type="EMBL" id="JAZGSY010000169">
    <property type="protein sequence ID" value="KAL1839223.1"/>
    <property type="molecule type" value="Genomic_DNA"/>
</dbReference>
<evidence type="ECO:0000256" key="4">
    <source>
        <dbReference type="ARBA" id="ARBA00023136"/>
    </source>
</evidence>
<keyword evidence="8" id="KW-1185">Reference proteome</keyword>
<evidence type="ECO:0000313" key="7">
    <source>
        <dbReference type="EMBL" id="KAL1839223.1"/>
    </source>
</evidence>
<evidence type="ECO:0000256" key="3">
    <source>
        <dbReference type="ARBA" id="ARBA00022989"/>
    </source>
</evidence>
<dbReference type="Pfam" id="PF04479">
    <property type="entry name" value="RTA1"/>
    <property type="match status" value="1"/>
</dbReference>
<reference evidence="7 8" key="1">
    <citation type="journal article" date="2024" name="Commun. Biol.">
        <title>Comparative genomic analysis of thermophilic fungi reveals convergent evolutionary adaptations and gene losses.</title>
        <authorList>
            <person name="Steindorff A.S."/>
            <person name="Aguilar-Pontes M.V."/>
            <person name="Robinson A.J."/>
            <person name="Andreopoulos B."/>
            <person name="LaButti K."/>
            <person name="Kuo A."/>
            <person name="Mondo S."/>
            <person name="Riley R."/>
            <person name="Otillar R."/>
            <person name="Haridas S."/>
            <person name="Lipzen A."/>
            <person name="Grimwood J."/>
            <person name="Schmutz J."/>
            <person name="Clum A."/>
            <person name="Reid I.D."/>
            <person name="Moisan M.C."/>
            <person name="Butler G."/>
            <person name="Nguyen T.T.M."/>
            <person name="Dewar K."/>
            <person name="Conant G."/>
            <person name="Drula E."/>
            <person name="Henrissat B."/>
            <person name="Hansel C."/>
            <person name="Singer S."/>
            <person name="Hutchinson M.I."/>
            <person name="de Vries R.P."/>
            <person name="Natvig D.O."/>
            <person name="Powell A.J."/>
            <person name="Tsang A."/>
            <person name="Grigoriev I.V."/>
        </authorList>
    </citation>
    <scope>NUCLEOTIDE SEQUENCE [LARGE SCALE GENOMIC DNA]</scope>
    <source>
        <strain evidence="7 8">CBS 620.91</strain>
    </source>
</reference>
<proteinExistence type="predicted"/>
<feature type="compositionally biased region" description="Basic and acidic residues" evidence="5">
    <location>
        <begin position="298"/>
        <end position="311"/>
    </location>
</feature>
<evidence type="ECO:0000313" key="8">
    <source>
        <dbReference type="Proteomes" id="UP001583172"/>
    </source>
</evidence>
<dbReference type="PANTHER" id="PTHR31465:SF8">
    <property type="entry name" value="DOMAIN PROTEIN, PUTATIVE (AFU_ORTHOLOGUE AFUA_6G14140)-RELATED"/>
    <property type="match status" value="1"/>
</dbReference>
<feature type="transmembrane region" description="Helical" evidence="6">
    <location>
        <begin position="100"/>
        <end position="120"/>
    </location>
</feature>
<comment type="caution">
    <text evidence="7">The sequence shown here is derived from an EMBL/GenBank/DDBJ whole genome shotgun (WGS) entry which is preliminary data.</text>
</comment>
<feature type="region of interest" description="Disordered" evidence="5">
    <location>
        <begin position="298"/>
        <end position="321"/>
    </location>
</feature>
<dbReference type="Proteomes" id="UP001583172">
    <property type="component" value="Unassembled WGS sequence"/>
</dbReference>
<feature type="transmembrane region" description="Helical" evidence="6">
    <location>
        <begin position="67"/>
        <end position="88"/>
    </location>
</feature>
<comment type="subcellular location">
    <subcellularLocation>
        <location evidence="1">Membrane</location>
        <topology evidence="1">Multi-pass membrane protein</topology>
    </subcellularLocation>
</comment>
<evidence type="ECO:0000256" key="5">
    <source>
        <dbReference type="SAM" id="MobiDB-lite"/>
    </source>
</evidence>
<protein>
    <recommendedName>
        <fullName evidence="9">Sphingoid long-chain base transporter RSB1</fullName>
    </recommendedName>
</protein>
<keyword evidence="2 6" id="KW-0812">Transmembrane</keyword>
<feature type="transmembrane region" description="Helical" evidence="6">
    <location>
        <begin position="141"/>
        <end position="166"/>
    </location>
</feature>
<keyword evidence="3 6" id="KW-1133">Transmembrane helix</keyword>
<evidence type="ECO:0000256" key="1">
    <source>
        <dbReference type="ARBA" id="ARBA00004141"/>
    </source>
</evidence>
<evidence type="ECO:0000256" key="6">
    <source>
        <dbReference type="SAM" id="Phobius"/>
    </source>
</evidence>
<evidence type="ECO:0000256" key="2">
    <source>
        <dbReference type="ARBA" id="ARBA00022692"/>
    </source>
</evidence>
<feature type="transmembrane region" description="Helical" evidence="6">
    <location>
        <begin position="271"/>
        <end position="292"/>
    </location>
</feature>
<feature type="transmembrane region" description="Helical" evidence="6">
    <location>
        <begin position="230"/>
        <end position="251"/>
    </location>
</feature>
<dbReference type="InterPro" id="IPR007568">
    <property type="entry name" value="RTA1"/>
</dbReference>
<gene>
    <name evidence="7" type="ORF">VTJ49DRAFT_1741</name>
</gene>
<evidence type="ECO:0008006" key="9">
    <source>
        <dbReference type="Google" id="ProtNLM"/>
    </source>
</evidence>
<keyword evidence="4 6" id="KW-0472">Membrane</keyword>
<dbReference type="PANTHER" id="PTHR31465">
    <property type="entry name" value="PROTEIN RTA1-RELATED"/>
    <property type="match status" value="1"/>
</dbReference>
<feature type="transmembrane region" description="Helical" evidence="6">
    <location>
        <begin position="178"/>
        <end position="202"/>
    </location>
</feature>
<organism evidence="7 8">
    <name type="scientific">Humicola insolens</name>
    <name type="common">Soft-rot fungus</name>
    <dbReference type="NCBI Taxonomy" id="85995"/>
    <lineage>
        <taxon>Eukaryota</taxon>
        <taxon>Fungi</taxon>
        <taxon>Dikarya</taxon>
        <taxon>Ascomycota</taxon>
        <taxon>Pezizomycotina</taxon>
        <taxon>Sordariomycetes</taxon>
        <taxon>Sordariomycetidae</taxon>
        <taxon>Sordariales</taxon>
        <taxon>Chaetomiaceae</taxon>
        <taxon>Mycothermus</taxon>
    </lineage>
</organism>
<accession>A0ABR3VDB7</accession>
<feature type="transmembrane region" description="Helical" evidence="6">
    <location>
        <begin position="38"/>
        <end position="60"/>
    </location>
</feature>
<name>A0ABR3VDB7_HUMIN</name>
<sequence>MESLSAIPPNWYPTYETCDEVSLYCPVEYTTLGYYPNLGVNVFLAIGFGLTAILTLTVGIWKRTWSFSLAVAAGCFLECAGYIGRCLLSHNPWNGDAFKLQIVSIVLAPTLVCAGLYLTLKHIVEAIDRTLSRLPPRFYPIFFIPADVSCLVIQAIGGGIAAAGGVVNYELLMHGNRVIMAGVSLQVVVLAAFGLLGGDYLWRARSHFKNGGSDSSPSGATLFTDKKFRLFLIAVTGAYAAILIRCIYRIAEMAGGWGNPIMQHESSFVVLESFMLLVACVLLSAFAPGLFFPQMATSKREEGETEKRVAGESDSAGVETA</sequence>